<keyword evidence="2" id="KW-0808">Transferase</keyword>
<dbReference type="SUPFAM" id="SSF52777">
    <property type="entry name" value="CoA-dependent acyltransferases"/>
    <property type="match status" value="1"/>
</dbReference>
<dbReference type="EMBL" id="JAAWWK010000001">
    <property type="protein sequence ID" value="NKI15988.1"/>
    <property type="molecule type" value="Genomic_DNA"/>
</dbReference>
<dbReference type="InterPro" id="IPR023213">
    <property type="entry name" value="CAT-like_dom_sf"/>
</dbReference>
<dbReference type="Proteomes" id="UP000765845">
    <property type="component" value="Unassembled WGS sequence"/>
</dbReference>
<evidence type="ECO:0000256" key="2">
    <source>
        <dbReference type="ARBA" id="ARBA00022679"/>
    </source>
</evidence>
<evidence type="ECO:0000313" key="6">
    <source>
        <dbReference type="Proteomes" id="UP000765845"/>
    </source>
</evidence>
<keyword evidence="3" id="KW-0012">Acyltransferase</keyword>
<comment type="cofactor">
    <cofactor evidence="1">
        <name>(R)-lipoate</name>
        <dbReference type="ChEBI" id="CHEBI:83088"/>
    </cofactor>
</comment>
<accession>A0ABX1GA13</accession>
<feature type="domain" description="2-oxoacid dehydrogenase acyltransferase catalytic" evidence="4">
    <location>
        <begin position="26"/>
        <end position="244"/>
    </location>
</feature>
<dbReference type="InterPro" id="IPR050743">
    <property type="entry name" value="2-oxoacid_DH_E2_comp"/>
</dbReference>
<sequence>MSEKNTAIGANLPAWPDVDHRIFGEVEEQLVSKVQQLVGAFLHRNWLGIPHVTHNDDVDITDVEGFRKGLSPKPSILPFLMKAMVEAMREYPQFNASLSKDQSRLICKRYFNIGFAADTPNGLLVPVVKNVDGKSIAELSAEILDKSQRAREKGLPMSEMSGGGITVSALGSIGGTSFTPIINAPEVAILGATKAVWKPTRGEGGEIEWRYMLPLSLSYDHRVINGADAARFLSYLGKIIADPKYYNNWS</sequence>
<keyword evidence="6" id="KW-1185">Reference proteome</keyword>
<reference evidence="5 6" key="1">
    <citation type="submission" date="2020-04" db="EMBL/GenBank/DDBJ databases">
        <authorList>
            <person name="Yoon J."/>
        </authorList>
    </citation>
    <scope>NUCLEOTIDE SEQUENCE [LARGE SCALE GENOMIC DNA]</scope>
    <source>
        <strain evidence="5 6">KMU-166</strain>
    </source>
</reference>
<comment type="caution">
    <text evidence="5">The sequence shown here is derived from an EMBL/GenBank/DDBJ whole genome shotgun (WGS) entry which is preliminary data.</text>
</comment>
<evidence type="ECO:0000256" key="1">
    <source>
        <dbReference type="ARBA" id="ARBA00001938"/>
    </source>
</evidence>
<dbReference type="PANTHER" id="PTHR43178:SF2">
    <property type="entry name" value="DIHYDROLIPOYLLYSINE-RESIDUE ACETYLTRANSFERASE COMPONENT OF PYRUVATE DEHYDROGENASE COMPLEX"/>
    <property type="match status" value="1"/>
</dbReference>
<dbReference type="Pfam" id="PF00198">
    <property type="entry name" value="2-oxoacid_dh"/>
    <property type="match status" value="1"/>
</dbReference>
<gene>
    <name evidence="5" type="ORF">HCU74_01020</name>
</gene>
<dbReference type="InterPro" id="IPR001078">
    <property type="entry name" value="2-oxoacid_DH_actylTfrase"/>
</dbReference>
<protein>
    <submittedName>
        <fullName evidence="5">Dihydrolipoamide acetyltransferase</fullName>
    </submittedName>
</protein>
<proteinExistence type="predicted"/>
<evidence type="ECO:0000313" key="5">
    <source>
        <dbReference type="EMBL" id="NKI15988.1"/>
    </source>
</evidence>
<dbReference type="RefSeq" id="WP_168448535.1">
    <property type="nucleotide sequence ID" value="NZ_JAAWWK010000001.1"/>
</dbReference>
<dbReference type="Gene3D" id="3.30.559.10">
    <property type="entry name" value="Chloramphenicol acetyltransferase-like domain"/>
    <property type="match status" value="1"/>
</dbReference>
<organism evidence="5 6">
    <name type="scientific">Spongiibacter thalassae</name>
    <dbReference type="NCBI Taxonomy" id="2721624"/>
    <lineage>
        <taxon>Bacteria</taxon>
        <taxon>Pseudomonadati</taxon>
        <taxon>Pseudomonadota</taxon>
        <taxon>Gammaproteobacteria</taxon>
        <taxon>Cellvibrionales</taxon>
        <taxon>Spongiibacteraceae</taxon>
        <taxon>Spongiibacter</taxon>
    </lineage>
</organism>
<dbReference type="PANTHER" id="PTHR43178">
    <property type="entry name" value="DIHYDROLIPOAMIDE ACETYLTRANSFERASE COMPONENT OF PYRUVATE DEHYDROGENASE COMPLEX"/>
    <property type="match status" value="1"/>
</dbReference>
<evidence type="ECO:0000256" key="3">
    <source>
        <dbReference type="ARBA" id="ARBA00023315"/>
    </source>
</evidence>
<name>A0ABX1GA13_9GAMM</name>
<evidence type="ECO:0000259" key="4">
    <source>
        <dbReference type="Pfam" id="PF00198"/>
    </source>
</evidence>